<dbReference type="Pfam" id="PF01575">
    <property type="entry name" value="MaoC_dehydratas"/>
    <property type="match status" value="1"/>
</dbReference>
<dbReference type="GO" id="GO:0019171">
    <property type="term" value="F:(3R)-hydroxyacyl-[acyl-carrier-protein] dehydratase activity"/>
    <property type="evidence" value="ECO:0007669"/>
    <property type="project" value="TreeGrafter"/>
</dbReference>
<dbReference type="InterPro" id="IPR050965">
    <property type="entry name" value="UPF0336/Enoyl-CoA_hydratase"/>
</dbReference>
<dbReference type="Proteomes" id="UP000199356">
    <property type="component" value="Unassembled WGS sequence"/>
</dbReference>
<accession>A0A1I5US04</accession>
<dbReference type="Gene3D" id="3.10.129.10">
    <property type="entry name" value="Hotdog Thioesterase"/>
    <property type="match status" value="1"/>
</dbReference>
<dbReference type="OrthoDB" id="4235906at2"/>
<dbReference type="STRING" id="441119.SAMN04488047_12327"/>
<feature type="domain" description="MaoC-like" evidence="1">
    <location>
        <begin position="8"/>
        <end position="93"/>
    </location>
</feature>
<evidence type="ECO:0000259" key="1">
    <source>
        <dbReference type="Pfam" id="PF01575"/>
    </source>
</evidence>
<reference evidence="2 3" key="1">
    <citation type="submission" date="2016-10" db="EMBL/GenBank/DDBJ databases">
        <authorList>
            <person name="de Groot N.N."/>
        </authorList>
    </citation>
    <scope>NUCLEOTIDE SEQUENCE [LARGE SCALE GENOMIC DNA]</scope>
    <source>
        <strain evidence="2 3">DSM 19547</strain>
    </source>
</reference>
<evidence type="ECO:0000313" key="2">
    <source>
        <dbReference type="EMBL" id="SFP97817.1"/>
    </source>
</evidence>
<name>A0A1I5US04_9RHOB</name>
<gene>
    <name evidence="2" type="ORF">SAMN04488047_12327</name>
</gene>
<keyword evidence="3" id="KW-1185">Reference proteome</keyword>
<dbReference type="GO" id="GO:0006633">
    <property type="term" value="P:fatty acid biosynthetic process"/>
    <property type="evidence" value="ECO:0007669"/>
    <property type="project" value="TreeGrafter"/>
</dbReference>
<sequence length="117" mass="13368">MSQITAEWTPTQEEFDAFARISGDDNPIHVDFGFSSRTRFGRTVAHGMLIYSKLWTLLRDARPHARHVSQSLMFPNPCFAGESVMLEVELHAENRFYLRAVRRADEAELLIGETEVA</sequence>
<protein>
    <submittedName>
        <fullName evidence="2">MaoC like domain-containing protein</fullName>
    </submittedName>
</protein>
<evidence type="ECO:0000313" key="3">
    <source>
        <dbReference type="Proteomes" id="UP000199356"/>
    </source>
</evidence>
<dbReference type="EMBL" id="FOXA01000023">
    <property type="protein sequence ID" value="SFP97817.1"/>
    <property type="molecule type" value="Genomic_DNA"/>
</dbReference>
<dbReference type="InterPro" id="IPR029069">
    <property type="entry name" value="HotDog_dom_sf"/>
</dbReference>
<dbReference type="PANTHER" id="PTHR43437">
    <property type="entry name" value="HYDROXYACYL-THIOESTER DEHYDRATASE TYPE 2, MITOCHONDRIAL-RELATED"/>
    <property type="match status" value="1"/>
</dbReference>
<dbReference type="InterPro" id="IPR002539">
    <property type="entry name" value="MaoC-like_dom"/>
</dbReference>
<organism evidence="2 3">
    <name type="scientific">Tranquillimonas alkanivorans</name>
    <dbReference type="NCBI Taxonomy" id="441119"/>
    <lineage>
        <taxon>Bacteria</taxon>
        <taxon>Pseudomonadati</taxon>
        <taxon>Pseudomonadota</taxon>
        <taxon>Alphaproteobacteria</taxon>
        <taxon>Rhodobacterales</taxon>
        <taxon>Roseobacteraceae</taxon>
        <taxon>Tranquillimonas</taxon>
    </lineage>
</organism>
<dbReference type="AlphaFoldDB" id="A0A1I5US04"/>
<proteinExistence type="predicted"/>
<dbReference type="PANTHER" id="PTHR43437:SF3">
    <property type="entry name" value="HYDROXYACYL-THIOESTER DEHYDRATASE TYPE 2, MITOCHONDRIAL"/>
    <property type="match status" value="1"/>
</dbReference>
<dbReference type="RefSeq" id="WP_093424846.1">
    <property type="nucleotide sequence ID" value="NZ_FOXA01000023.1"/>
</dbReference>
<dbReference type="SUPFAM" id="SSF54637">
    <property type="entry name" value="Thioesterase/thiol ester dehydrase-isomerase"/>
    <property type="match status" value="1"/>
</dbReference>